<sequence>MKIPSISSLFGRKSRDAGWFAVCLAEHGVYLAKIQFVETMPRVLRCEYHETGKVSADALERLRRETGLDGQAFTTLLAPGEYQMLMVEAPNVPASELKTAIRWKIKDGLNFHIDDAMVDVLQIPASKYGSDRPTSMYAIAASNTTIQKRIELFEHAKIPLDVIDIPEMAQRNIAALFETEERALALLSFDDRGGLLTFSAGGELYLSRRIEISVGQLQDANEDLRAQYCDRVELELQRSLDYFDRQFNHLPLSRVLVCAPDSTRVVEFLASAVDARVEKLDLSQVLDVSAVPALGDSEFVSFALPALGAALRQEKRAL</sequence>
<gene>
    <name evidence="1" type="ORF">FGKAn22_03450</name>
</gene>
<evidence type="ECO:0000313" key="2">
    <source>
        <dbReference type="Proteomes" id="UP001319121"/>
    </source>
</evidence>
<dbReference type="InterPro" id="IPR043129">
    <property type="entry name" value="ATPase_NBD"/>
</dbReference>
<accession>A0AAN1SXJ4</accession>
<dbReference type="Gene3D" id="3.30.1490.300">
    <property type="match status" value="1"/>
</dbReference>
<evidence type="ECO:0008006" key="3">
    <source>
        <dbReference type="Google" id="ProtNLM"/>
    </source>
</evidence>
<organism evidence="1 2">
    <name type="scientific">Ferrigenium kumadai</name>
    <dbReference type="NCBI Taxonomy" id="1682490"/>
    <lineage>
        <taxon>Bacteria</taxon>
        <taxon>Pseudomonadati</taxon>
        <taxon>Pseudomonadota</taxon>
        <taxon>Betaproteobacteria</taxon>
        <taxon>Nitrosomonadales</taxon>
        <taxon>Gallionellaceae</taxon>
        <taxon>Ferrigenium</taxon>
    </lineage>
</organism>
<dbReference type="RefSeq" id="WP_212786270.1">
    <property type="nucleotide sequence ID" value="NZ_AP019536.1"/>
</dbReference>
<evidence type="ECO:0000313" key="1">
    <source>
        <dbReference type="EMBL" id="BBI98652.1"/>
    </source>
</evidence>
<dbReference type="SUPFAM" id="SSF53067">
    <property type="entry name" value="Actin-like ATPase domain"/>
    <property type="match status" value="1"/>
</dbReference>
<reference evidence="1 2" key="1">
    <citation type="submission" date="2019-03" db="EMBL/GenBank/DDBJ databases">
        <title>Complete genome sequence of Ferrigenium kumadai strain An22, a microaerophilic iron-oxidizing bacterium isolated from a paddy field soil.</title>
        <authorList>
            <person name="Watanabe T."/>
            <person name="Asakawa S."/>
        </authorList>
    </citation>
    <scope>NUCLEOTIDE SEQUENCE [LARGE SCALE GENOMIC DNA]</scope>
    <source>
        <strain evidence="1 2">An22</strain>
    </source>
</reference>
<dbReference type="EMBL" id="AP019536">
    <property type="protein sequence ID" value="BBI98652.1"/>
    <property type="molecule type" value="Genomic_DNA"/>
</dbReference>
<proteinExistence type="predicted"/>
<dbReference type="KEGG" id="fku:FGKAn22_03450"/>
<name>A0AAN1SXJ4_9PROT</name>
<dbReference type="Gene3D" id="3.30.420.40">
    <property type="match status" value="2"/>
</dbReference>
<dbReference type="Proteomes" id="UP001319121">
    <property type="component" value="Chromosome"/>
</dbReference>
<protein>
    <recommendedName>
        <fullName evidence="3">Agglutinin biogenesis protein MshI</fullName>
    </recommendedName>
</protein>
<dbReference type="AlphaFoldDB" id="A0AAN1SXJ4"/>
<keyword evidence="2" id="KW-1185">Reference proteome</keyword>